<keyword evidence="4" id="KW-0040">ANK repeat</keyword>
<dbReference type="PROSITE" id="PS50088">
    <property type="entry name" value="ANK_REPEAT"/>
    <property type="match status" value="2"/>
</dbReference>
<feature type="repeat" description="ANK" evidence="4">
    <location>
        <begin position="561"/>
        <end position="593"/>
    </location>
</feature>
<dbReference type="EMBL" id="JAEPRC010000816">
    <property type="protein sequence ID" value="KAG2191523.1"/>
    <property type="molecule type" value="Genomic_DNA"/>
</dbReference>
<dbReference type="Pfam" id="PF17763">
    <property type="entry name" value="Asparaginase_C"/>
    <property type="match status" value="1"/>
</dbReference>
<dbReference type="SUPFAM" id="SSF48403">
    <property type="entry name" value="Ankyrin repeat"/>
    <property type="match status" value="1"/>
</dbReference>
<accession>A0A8H7QFI2</accession>
<dbReference type="SMART" id="SM00870">
    <property type="entry name" value="Asparaginase"/>
    <property type="match status" value="1"/>
</dbReference>
<dbReference type="Gene3D" id="1.25.40.20">
    <property type="entry name" value="Ankyrin repeat-containing domain"/>
    <property type="match status" value="2"/>
</dbReference>
<dbReference type="AlphaFoldDB" id="A0A8H7QFI2"/>
<dbReference type="PIRSF" id="PIRSF500176">
    <property type="entry name" value="L_ASNase"/>
    <property type="match status" value="1"/>
</dbReference>
<dbReference type="OrthoDB" id="542841at2759"/>
<feature type="repeat" description="ANK" evidence="4">
    <location>
        <begin position="594"/>
        <end position="626"/>
    </location>
</feature>
<dbReference type="PROSITE" id="PS50297">
    <property type="entry name" value="ANK_REP_REGION"/>
    <property type="match status" value="2"/>
</dbReference>
<proteinExistence type="predicted"/>
<evidence type="ECO:0000256" key="5">
    <source>
        <dbReference type="PROSITE-ProRule" id="PRU10100"/>
    </source>
</evidence>
<dbReference type="PROSITE" id="PS00917">
    <property type="entry name" value="ASN_GLN_ASE_2"/>
    <property type="match status" value="1"/>
</dbReference>
<dbReference type="InterPro" id="IPR040919">
    <property type="entry name" value="Asparaginase_C"/>
</dbReference>
<sequence length="737" mass="80976">MHPNSRVSTPPLSTPVRTNDSLVYDNAAVGHQLGVDRNDMLAPAVSRVLIIYTGGTIGMKHTPEHGYIPLPNYFAESLSKVRRFHDPSNGSEYSPLSRVSSHESLDSLNISDKTNPKEFGTVTNTVKAVEQDGPQKGQSKTFQLPSLITPVSLFGKRIRYSILEYAPLLDSCDITMSDWVRIAGDIKENYQLYDAFIVLHGTDTMAYTASALSFMLEELGKTVIITGSQVPLTEVRNDAVENLLGALTIAGHFVIPEVTLYFGKKLYRGNRTSKISAVDFEAFDSPNIPSLVDVGINIGKAFNVKWPFVLRPTHIAKFTVCQKLNPNVGSLRLFPGINDTTIRAFLAPPLQGVVLETFGAGNAPARPALLSALKEASDRGVIIVNCTQCRKGLVTDAYATGKQLSAIGVVPGADMTPECALTKLAYLLGKTPNNPDHVRKMMTRNLRGELTVRAPYQRFSATNNRTSLLVNILMKFSARGKFAAKQELERSGGTLDEKIEPEVEEQGETDLTMSVEEEMLAQKALGPVLLCSAACSNDLEGLSLLVESMGELINLNCVDYDGRVPLHVACREGHLKIVEYLLLHGAAIHVRDRSGHTPLFDAVVEKRAEVVRILREAGAHLAESEKNDMGHYWFKAIKNNNVKWIHVALEAGFNVNWADPVEGRQGLDIAACVGRVSMFKTLLSQPGIDLRASDKWGMTILDKLELFKKKLERENVDKRVSLDAVEEMRSLLAAKLS</sequence>
<protein>
    <recommendedName>
        <fullName evidence="1">asparaginase</fullName>
        <ecNumber evidence="1">3.5.1.1</ecNumber>
    </recommendedName>
</protein>
<reference evidence="8" key="1">
    <citation type="submission" date="2020-12" db="EMBL/GenBank/DDBJ databases">
        <title>Metabolic potential, ecology and presence of endohyphal bacteria is reflected in genomic diversity of Mucoromycotina.</title>
        <authorList>
            <person name="Muszewska A."/>
            <person name="Okrasinska A."/>
            <person name="Steczkiewicz K."/>
            <person name="Drgas O."/>
            <person name="Orlowska M."/>
            <person name="Perlinska-Lenart U."/>
            <person name="Aleksandrzak-Piekarczyk T."/>
            <person name="Szatraj K."/>
            <person name="Zielenkiewicz U."/>
            <person name="Pilsyk S."/>
            <person name="Malc E."/>
            <person name="Mieczkowski P."/>
            <person name="Kruszewska J.S."/>
            <person name="Biernat P."/>
            <person name="Pawlowska J."/>
        </authorList>
    </citation>
    <scope>NUCLEOTIDE SEQUENCE</scope>
    <source>
        <strain evidence="8">CBS 226.32</strain>
    </source>
</reference>
<gene>
    <name evidence="8" type="ORF">INT46_005774</name>
</gene>
<dbReference type="InterPro" id="IPR006034">
    <property type="entry name" value="Asparaginase/glutaminase-like"/>
</dbReference>
<dbReference type="InterPro" id="IPR041725">
    <property type="entry name" value="L-asparaginase_I"/>
</dbReference>
<keyword evidence="9" id="KW-1185">Reference proteome</keyword>
<dbReference type="Pfam" id="PF12796">
    <property type="entry name" value="Ank_2"/>
    <property type="match status" value="1"/>
</dbReference>
<dbReference type="GO" id="GO:0004067">
    <property type="term" value="F:asparaginase activity"/>
    <property type="evidence" value="ECO:0007669"/>
    <property type="project" value="UniProtKB-UniRule"/>
</dbReference>
<dbReference type="GO" id="GO:0009066">
    <property type="term" value="P:aspartate family amino acid metabolic process"/>
    <property type="evidence" value="ECO:0007669"/>
    <property type="project" value="UniProtKB-ARBA"/>
</dbReference>
<dbReference type="Proteomes" id="UP000650833">
    <property type="component" value="Unassembled WGS sequence"/>
</dbReference>
<feature type="domain" description="L-asparaginase N-terminal" evidence="6">
    <location>
        <begin position="47"/>
        <end position="296"/>
    </location>
</feature>
<evidence type="ECO:0000259" key="7">
    <source>
        <dbReference type="Pfam" id="PF17763"/>
    </source>
</evidence>
<evidence type="ECO:0000313" key="8">
    <source>
        <dbReference type="EMBL" id="KAG2191523.1"/>
    </source>
</evidence>
<organism evidence="8 9">
    <name type="scientific">Mucor plumbeus</name>
    <dbReference type="NCBI Taxonomy" id="97098"/>
    <lineage>
        <taxon>Eukaryota</taxon>
        <taxon>Fungi</taxon>
        <taxon>Fungi incertae sedis</taxon>
        <taxon>Mucoromycota</taxon>
        <taxon>Mucoromycotina</taxon>
        <taxon>Mucoromycetes</taxon>
        <taxon>Mucorales</taxon>
        <taxon>Mucorineae</taxon>
        <taxon>Mucoraceae</taxon>
        <taxon>Mucor</taxon>
    </lineage>
</organism>
<dbReference type="Gene3D" id="3.40.50.40">
    <property type="match status" value="1"/>
</dbReference>
<evidence type="ECO:0000259" key="6">
    <source>
        <dbReference type="Pfam" id="PF00710"/>
    </source>
</evidence>
<feature type="domain" description="Asparaginase/glutaminase C-terminal" evidence="7">
    <location>
        <begin position="327"/>
        <end position="442"/>
    </location>
</feature>
<comment type="caution">
    <text evidence="8">The sequence shown here is derived from an EMBL/GenBank/DDBJ whole genome shotgun (WGS) entry which is preliminary data.</text>
</comment>
<feature type="binding site" evidence="3">
    <location>
        <position position="171"/>
    </location>
    <ligand>
        <name>substrate</name>
    </ligand>
</feature>
<dbReference type="InterPro" id="IPR002110">
    <property type="entry name" value="Ankyrin_rpt"/>
</dbReference>
<dbReference type="InterPro" id="IPR027473">
    <property type="entry name" value="L-asparaginase_C"/>
</dbReference>
<name>A0A8H7QFI2_9FUNG</name>
<evidence type="ECO:0000313" key="9">
    <source>
        <dbReference type="Proteomes" id="UP000650833"/>
    </source>
</evidence>
<dbReference type="CDD" id="cd08963">
    <property type="entry name" value="L-asparaginase_I"/>
    <property type="match status" value="1"/>
</dbReference>
<dbReference type="InterPro" id="IPR036152">
    <property type="entry name" value="Asp/glu_Ase-like_sf"/>
</dbReference>
<dbReference type="SUPFAM" id="SSF53774">
    <property type="entry name" value="Glutaminase/Asparaginase"/>
    <property type="match status" value="1"/>
</dbReference>
<evidence type="ECO:0000256" key="3">
    <source>
        <dbReference type="PIRSR" id="PIRSR001220-2"/>
    </source>
</evidence>
<dbReference type="PROSITE" id="PS51732">
    <property type="entry name" value="ASN_GLN_ASE_3"/>
    <property type="match status" value="1"/>
</dbReference>
<dbReference type="SMART" id="SM00248">
    <property type="entry name" value="ANK"/>
    <property type="match status" value="4"/>
</dbReference>
<dbReference type="PANTHER" id="PTHR11707">
    <property type="entry name" value="L-ASPARAGINASE"/>
    <property type="match status" value="1"/>
</dbReference>
<dbReference type="FunFam" id="3.40.50.40:FF:000001">
    <property type="entry name" value="L-asparaginase 1"/>
    <property type="match status" value="1"/>
</dbReference>
<dbReference type="PIRSF" id="PIRSF001220">
    <property type="entry name" value="L-ASNase_gatD"/>
    <property type="match status" value="1"/>
</dbReference>
<dbReference type="InterPro" id="IPR027474">
    <property type="entry name" value="L-asparaginase_N"/>
</dbReference>
<dbReference type="SFLD" id="SFLDS00057">
    <property type="entry name" value="Glutaminase/Asparaginase"/>
    <property type="match status" value="1"/>
</dbReference>
<evidence type="ECO:0000256" key="2">
    <source>
        <dbReference type="ARBA" id="ARBA00022801"/>
    </source>
</evidence>
<keyword evidence="2" id="KW-0378">Hydrolase</keyword>
<dbReference type="InterPro" id="IPR036770">
    <property type="entry name" value="Ankyrin_rpt-contain_sf"/>
</dbReference>
<dbReference type="PANTHER" id="PTHR11707:SF28">
    <property type="entry name" value="60 KDA LYSOPHOSPHOLIPASE"/>
    <property type="match status" value="1"/>
</dbReference>
<feature type="binding site" evidence="3">
    <location>
        <begin position="202"/>
        <end position="203"/>
    </location>
    <ligand>
        <name>substrate</name>
    </ligand>
</feature>
<feature type="active site" evidence="5">
    <location>
        <position position="202"/>
    </location>
</feature>
<dbReference type="InterPro" id="IPR027475">
    <property type="entry name" value="Asparaginase/glutaminase_AS2"/>
</dbReference>
<dbReference type="Gene3D" id="3.40.50.1170">
    <property type="entry name" value="L-asparaginase, N-terminal domain"/>
    <property type="match status" value="1"/>
</dbReference>
<dbReference type="Pfam" id="PF00710">
    <property type="entry name" value="Asparaginase"/>
    <property type="match status" value="1"/>
</dbReference>
<dbReference type="InterPro" id="IPR037152">
    <property type="entry name" value="L-asparaginase_N_sf"/>
</dbReference>
<dbReference type="EC" id="3.5.1.1" evidence="1"/>
<evidence type="ECO:0000256" key="1">
    <source>
        <dbReference type="ARBA" id="ARBA00012920"/>
    </source>
</evidence>
<evidence type="ECO:0000256" key="4">
    <source>
        <dbReference type="PROSITE-ProRule" id="PRU00023"/>
    </source>
</evidence>
<dbReference type="PRINTS" id="PR00139">
    <property type="entry name" value="ASNGLNASE"/>
</dbReference>